<feature type="region of interest" description="Disordered" evidence="1">
    <location>
        <begin position="1"/>
        <end position="26"/>
    </location>
</feature>
<reference evidence="2" key="1">
    <citation type="submission" date="2023-12" db="EMBL/GenBank/DDBJ databases">
        <title>Genome assembly of Anisodus tanguticus.</title>
        <authorList>
            <person name="Wang Y.-J."/>
        </authorList>
    </citation>
    <scope>NUCLEOTIDE SEQUENCE</scope>
    <source>
        <strain evidence="2">KB-2021</strain>
        <tissue evidence="2">Leaf</tissue>
    </source>
</reference>
<feature type="compositionally biased region" description="Basic residues" evidence="1">
    <location>
        <begin position="9"/>
        <end position="24"/>
    </location>
</feature>
<sequence>MDKPELRSRTRHLRRHLRRHHHHQDRAAPTAIIVEIKRRAWQPSLNISTVLTSIGLLLSEPNPDDGLMHDAVEAKELNLPKSEVPDHFVNQKGLCGLSRKLSLESAGRTQRHNGETVSEVPIDHILNKHMEVRKQTMVELPIECNMNQDKVQPSTKKLSSEIVSPSKVRNCEKKDWIIWHKLNVLPVWNP</sequence>
<name>A0AAE1VPJ8_9SOLA</name>
<accession>A0AAE1VPJ8</accession>
<keyword evidence="3" id="KW-1185">Reference proteome</keyword>
<organism evidence="2 3">
    <name type="scientific">Anisodus tanguticus</name>
    <dbReference type="NCBI Taxonomy" id="243964"/>
    <lineage>
        <taxon>Eukaryota</taxon>
        <taxon>Viridiplantae</taxon>
        <taxon>Streptophyta</taxon>
        <taxon>Embryophyta</taxon>
        <taxon>Tracheophyta</taxon>
        <taxon>Spermatophyta</taxon>
        <taxon>Magnoliopsida</taxon>
        <taxon>eudicotyledons</taxon>
        <taxon>Gunneridae</taxon>
        <taxon>Pentapetalae</taxon>
        <taxon>asterids</taxon>
        <taxon>lamiids</taxon>
        <taxon>Solanales</taxon>
        <taxon>Solanaceae</taxon>
        <taxon>Solanoideae</taxon>
        <taxon>Hyoscyameae</taxon>
        <taxon>Anisodus</taxon>
    </lineage>
</organism>
<comment type="caution">
    <text evidence="2">The sequence shown here is derived from an EMBL/GenBank/DDBJ whole genome shotgun (WGS) entry which is preliminary data.</text>
</comment>
<evidence type="ECO:0000313" key="3">
    <source>
        <dbReference type="Proteomes" id="UP001291623"/>
    </source>
</evidence>
<dbReference type="Gene3D" id="3.10.110.10">
    <property type="entry name" value="Ubiquitin Conjugating Enzyme"/>
    <property type="match status" value="1"/>
</dbReference>
<evidence type="ECO:0000313" key="2">
    <source>
        <dbReference type="EMBL" id="KAK4368409.1"/>
    </source>
</evidence>
<dbReference type="InterPro" id="IPR016135">
    <property type="entry name" value="UBQ-conjugating_enzyme/RWD"/>
</dbReference>
<gene>
    <name evidence="2" type="ORF">RND71_012201</name>
</gene>
<dbReference type="Proteomes" id="UP001291623">
    <property type="component" value="Unassembled WGS sequence"/>
</dbReference>
<evidence type="ECO:0000256" key="1">
    <source>
        <dbReference type="SAM" id="MobiDB-lite"/>
    </source>
</evidence>
<dbReference type="EMBL" id="JAVYJV010000006">
    <property type="protein sequence ID" value="KAK4368409.1"/>
    <property type="molecule type" value="Genomic_DNA"/>
</dbReference>
<protein>
    <submittedName>
        <fullName evidence="2">Uncharacterized protein</fullName>
    </submittedName>
</protein>
<dbReference type="AlphaFoldDB" id="A0AAE1VPJ8"/>
<proteinExistence type="predicted"/>
<dbReference type="SUPFAM" id="SSF54495">
    <property type="entry name" value="UBC-like"/>
    <property type="match status" value="1"/>
</dbReference>